<reference evidence="2" key="1">
    <citation type="submission" date="2018-01" db="EMBL/GenBank/DDBJ databases">
        <title>An insight into the sialome of Amazonian anophelines.</title>
        <authorList>
            <person name="Ribeiro J.M."/>
            <person name="Scarpassa V."/>
            <person name="Calvo E."/>
        </authorList>
    </citation>
    <scope>NUCLEOTIDE SEQUENCE</scope>
</reference>
<name>A0A2M4DN26_ANODA</name>
<accession>A0A2M4DN26</accession>
<feature type="signal peptide" evidence="1">
    <location>
        <begin position="1"/>
        <end position="27"/>
    </location>
</feature>
<proteinExistence type="predicted"/>
<keyword evidence="1" id="KW-0732">Signal</keyword>
<evidence type="ECO:0000256" key="1">
    <source>
        <dbReference type="SAM" id="SignalP"/>
    </source>
</evidence>
<evidence type="ECO:0000313" key="2">
    <source>
        <dbReference type="EMBL" id="MBW78915.1"/>
    </source>
</evidence>
<dbReference type="AlphaFoldDB" id="A0A2M4DN26"/>
<organism evidence="2">
    <name type="scientific">Anopheles darlingi</name>
    <name type="common">Mosquito</name>
    <dbReference type="NCBI Taxonomy" id="43151"/>
    <lineage>
        <taxon>Eukaryota</taxon>
        <taxon>Metazoa</taxon>
        <taxon>Ecdysozoa</taxon>
        <taxon>Arthropoda</taxon>
        <taxon>Hexapoda</taxon>
        <taxon>Insecta</taxon>
        <taxon>Pterygota</taxon>
        <taxon>Neoptera</taxon>
        <taxon>Endopterygota</taxon>
        <taxon>Diptera</taxon>
        <taxon>Nematocera</taxon>
        <taxon>Culicoidea</taxon>
        <taxon>Culicidae</taxon>
        <taxon>Anophelinae</taxon>
        <taxon>Anopheles</taxon>
    </lineage>
</organism>
<protein>
    <submittedName>
        <fullName evidence="2">Putative secreted protein</fullName>
    </submittedName>
</protein>
<feature type="chain" id="PRO_5014766521" evidence="1">
    <location>
        <begin position="28"/>
        <end position="80"/>
    </location>
</feature>
<sequence>MRLMGAARTRAGFLARVALLFTEILSAGRLHLQYWDVFSKSAAGTGRTTETIRAGCVRFVWEPQQAINSKSGRRSSSGCR</sequence>
<dbReference type="EMBL" id="GGFL01014737">
    <property type="protein sequence ID" value="MBW78915.1"/>
    <property type="molecule type" value="Transcribed_RNA"/>
</dbReference>